<dbReference type="Gene3D" id="3.40.50.2000">
    <property type="entry name" value="Glycogen Phosphorylase B"/>
    <property type="match status" value="2"/>
</dbReference>
<proteinExistence type="predicted"/>
<dbReference type="Pfam" id="PF00534">
    <property type="entry name" value="Glycos_transf_1"/>
    <property type="match status" value="1"/>
</dbReference>
<evidence type="ECO:0000259" key="3">
    <source>
        <dbReference type="Pfam" id="PF00534"/>
    </source>
</evidence>
<evidence type="ECO:0000259" key="4">
    <source>
        <dbReference type="Pfam" id="PF13439"/>
    </source>
</evidence>
<organism evidence="5 6">
    <name type="scientific">Catellatospora coxensis</name>
    <dbReference type="NCBI Taxonomy" id="310354"/>
    <lineage>
        <taxon>Bacteria</taxon>
        <taxon>Bacillati</taxon>
        <taxon>Actinomycetota</taxon>
        <taxon>Actinomycetes</taxon>
        <taxon>Micromonosporales</taxon>
        <taxon>Micromonosporaceae</taxon>
        <taxon>Catellatospora</taxon>
    </lineage>
</organism>
<dbReference type="Pfam" id="PF13439">
    <property type="entry name" value="Glyco_transf_4"/>
    <property type="match status" value="1"/>
</dbReference>
<comment type="caution">
    <text evidence="5">The sequence shown here is derived from an EMBL/GenBank/DDBJ whole genome shotgun (WGS) entry which is preliminary data.</text>
</comment>
<protein>
    <submittedName>
        <fullName evidence="5">Glycosyl transferase</fullName>
    </submittedName>
</protein>
<dbReference type="Proteomes" id="UP000630887">
    <property type="component" value="Unassembled WGS sequence"/>
</dbReference>
<evidence type="ECO:0000256" key="1">
    <source>
        <dbReference type="ARBA" id="ARBA00022676"/>
    </source>
</evidence>
<dbReference type="GO" id="GO:0016757">
    <property type="term" value="F:glycosyltransferase activity"/>
    <property type="evidence" value="ECO:0007669"/>
    <property type="project" value="UniProtKB-KW"/>
</dbReference>
<dbReference type="SUPFAM" id="SSF53756">
    <property type="entry name" value="UDP-Glycosyltransferase/glycogen phosphorylase"/>
    <property type="match status" value="1"/>
</dbReference>
<gene>
    <name evidence="5" type="ORF">Cco03nite_17610</name>
</gene>
<dbReference type="InterPro" id="IPR028098">
    <property type="entry name" value="Glyco_trans_4-like_N"/>
</dbReference>
<name>A0A8J3KXV5_9ACTN</name>
<reference evidence="5 6" key="1">
    <citation type="submission" date="2021-01" db="EMBL/GenBank/DDBJ databases">
        <title>Whole genome shotgun sequence of Catellatospora coxensis NBRC 107359.</title>
        <authorList>
            <person name="Komaki H."/>
            <person name="Tamura T."/>
        </authorList>
    </citation>
    <scope>NUCLEOTIDE SEQUENCE [LARGE SCALE GENOMIC DNA]</scope>
    <source>
        <strain evidence="5 6">NBRC 107359</strain>
    </source>
</reference>
<feature type="domain" description="Glycosyltransferase subfamily 4-like N-terminal" evidence="4">
    <location>
        <begin position="76"/>
        <end position="194"/>
    </location>
</feature>
<evidence type="ECO:0000256" key="2">
    <source>
        <dbReference type="ARBA" id="ARBA00022679"/>
    </source>
</evidence>
<evidence type="ECO:0000313" key="6">
    <source>
        <dbReference type="Proteomes" id="UP000630887"/>
    </source>
</evidence>
<keyword evidence="1" id="KW-0328">Glycosyltransferase</keyword>
<accession>A0A8J3KXV5</accession>
<dbReference type="AlphaFoldDB" id="A0A8J3KXV5"/>
<dbReference type="PANTHER" id="PTHR12526">
    <property type="entry name" value="GLYCOSYLTRANSFERASE"/>
    <property type="match status" value="1"/>
</dbReference>
<evidence type="ECO:0000313" key="5">
    <source>
        <dbReference type="EMBL" id="GIG05061.1"/>
    </source>
</evidence>
<keyword evidence="6" id="KW-1185">Reference proteome</keyword>
<feature type="domain" description="Glycosyl transferase family 1" evidence="3">
    <location>
        <begin position="232"/>
        <end position="366"/>
    </location>
</feature>
<dbReference type="CDD" id="cd03802">
    <property type="entry name" value="GT4_AviGT4-like"/>
    <property type="match status" value="1"/>
</dbReference>
<keyword evidence="2 5" id="KW-0808">Transferase</keyword>
<dbReference type="PANTHER" id="PTHR12526:SF595">
    <property type="entry name" value="BLL5217 PROTEIN"/>
    <property type="match status" value="1"/>
</dbReference>
<dbReference type="InterPro" id="IPR001296">
    <property type="entry name" value="Glyco_trans_1"/>
</dbReference>
<sequence>MPLQHVKPHYRVKYPGKWHSPRESGYSRCVTDTLVEGDKSPGPLPQLQSIPTADATDPLKIAMVAPPYFDIPPAAYGGIEAVLADLSNALVELGHTVTLIAAGRDGTQANFRPVWDRAVPERLGEPGPEIIYASLTRRAVEGLAAAGEVDVVHDHTFAGPLNAPAYHALGLPVVATVHGPVDSELRGFYRTLGRDLSLVAISRRQRALAPELNWIGTVYNGLRPRDWPFQRAKQDYALFLGRFSPDKGAHTAVLAAHEAGLPLILAGKCAEPAEQRYYAEQVEPLLGPNDRMIGIADATLKRELLANASCLLFPVQWEEPFGMVMIEAMVCGTPVVALRAGAVPEVVADGVTGFICDDPGQLPDAIRAAARLDPAGCRRHVVRNFSDEQTALGYLQAYRAALALRQPAPAMGRAGDPYA</sequence>
<dbReference type="EMBL" id="BONI01000011">
    <property type="protein sequence ID" value="GIG05061.1"/>
    <property type="molecule type" value="Genomic_DNA"/>
</dbReference>